<proteinExistence type="inferred from homology"/>
<dbReference type="PANTHER" id="PTHR14270">
    <property type="entry name" value="NONSENSE-MEDIATED MRNA DECAY FACTOR SMG9"/>
    <property type="match status" value="1"/>
</dbReference>
<evidence type="ECO:0000313" key="4">
    <source>
        <dbReference type="EMBL" id="KYQ93323.1"/>
    </source>
</evidence>
<dbReference type="OMA" id="SIMCEMI"/>
<feature type="compositionally biased region" description="Low complexity" evidence="3">
    <location>
        <begin position="13"/>
        <end position="32"/>
    </location>
</feature>
<dbReference type="SUPFAM" id="SSF52540">
    <property type="entry name" value="P-loop containing nucleoside triphosphate hydrolases"/>
    <property type="match status" value="1"/>
</dbReference>
<comment type="similarity">
    <text evidence="1">Belongs to the SMG9 family.</text>
</comment>
<dbReference type="Gene3D" id="3.40.50.300">
    <property type="entry name" value="P-loop containing nucleotide triphosphate hydrolases"/>
    <property type="match status" value="1"/>
</dbReference>
<feature type="region of interest" description="Disordered" evidence="3">
    <location>
        <begin position="1"/>
        <end position="74"/>
    </location>
</feature>
<dbReference type="Pfam" id="PF10220">
    <property type="entry name" value="Smg8_Smg9"/>
    <property type="match status" value="1"/>
</dbReference>
<dbReference type="InterPro" id="IPR039177">
    <property type="entry name" value="SMG9"/>
</dbReference>
<dbReference type="InterPro" id="IPR019354">
    <property type="entry name" value="SMG8-like"/>
</dbReference>
<organism evidence="4 5">
    <name type="scientific">Tieghemostelium lacteum</name>
    <name type="common">Slime mold</name>
    <name type="synonym">Dictyostelium lacteum</name>
    <dbReference type="NCBI Taxonomy" id="361077"/>
    <lineage>
        <taxon>Eukaryota</taxon>
        <taxon>Amoebozoa</taxon>
        <taxon>Evosea</taxon>
        <taxon>Eumycetozoa</taxon>
        <taxon>Dictyostelia</taxon>
        <taxon>Dictyosteliales</taxon>
        <taxon>Raperosteliaceae</taxon>
        <taxon>Tieghemostelium</taxon>
    </lineage>
</organism>
<feature type="compositionally biased region" description="Basic and acidic residues" evidence="3">
    <location>
        <begin position="57"/>
        <end position="74"/>
    </location>
</feature>
<evidence type="ECO:0000256" key="3">
    <source>
        <dbReference type="SAM" id="MobiDB-lite"/>
    </source>
</evidence>
<protein>
    <recommendedName>
        <fullName evidence="6">Protein SMG9</fullName>
    </recommendedName>
</protein>
<evidence type="ECO:0000256" key="2">
    <source>
        <dbReference type="ARBA" id="ARBA00023161"/>
    </source>
</evidence>
<reference evidence="4 5" key="1">
    <citation type="submission" date="2015-12" db="EMBL/GenBank/DDBJ databases">
        <title>Dictyostelia acquired genes for synthesis and detection of signals that induce cell-type specialization by lateral gene transfer from prokaryotes.</title>
        <authorList>
            <person name="Gloeckner G."/>
            <person name="Schaap P."/>
        </authorList>
    </citation>
    <scope>NUCLEOTIDE SEQUENCE [LARGE SCALE GENOMIC DNA]</scope>
    <source>
        <strain evidence="4 5">TK</strain>
    </source>
</reference>
<accession>A0A151ZH77</accession>
<feature type="compositionally biased region" description="Low complexity" evidence="3">
    <location>
        <begin position="41"/>
        <end position="54"/>
    </location>
</feature>
<sequence length="464" mass="52107">MSNNPRVKKSQSKKVNVQQQPQQQSSQPVPKVLLKDHNKDSSVVPSTPTTTTPTKVISEKSNKNTKTQDDSSLKDDVLTSTIDKVNLTVSIKLLSKSLKVNTQNVEILQRILSKENENFMVIGVIGSQSSGKSTILSALAMNSNSKTTSRATSLPFNVQSESNFCLATHQTEGIDIYINQRDKFIYIDTQPLESMSLLCDLIEKNAHLPNNYVSYEHYHHFQSLKIIVFLMSICNVLLIVQENKSLDLSICKLVRSAMMLKNKLPDISQPHLQPPQLNTTLLDNDQFDFKSKLVYIFNKITELDYEMDPLDKTLSNLLTNPKDSYLPPNSIPIIDNFHIAEKKTNIVHLTSNLGVGNANVSTSVISPITNTLIPGANQISNTNMGSIVPKPNKYYPTFTESIDQLKDHIMLLKSTTKFNKSISEKEWLENSLKIYEAIQNSDTIDSYSKQLKPLYNIGLTTKDK</sequence>
<evidence type="ECO:0008006" key="6">
    <source>
        <dbReference type="Google" id="ProtNLM"/>
    </source>
</evidence>
<keyword evidence="5" id="KW-1185">Reference proteome</keyword>
<dbReference type="GO" id="GO:0000184">
    <property type="term" value="P:nuclear-transcribed mRNA catabolic process, nonsense-mediated decay"/>
    <property type="evidence" value="ECO:0007669"/>
    <property type="project" value="UniProtKB-KW"/>
</dbReference>
<comment type="caution">
    <text evidence="4">The sequence shown here is derived from an EMBL/GenBank/DDBJ whole genome shotgun (WGS) entry which is preliminary data.</text>
</comment>
<keyword evidence="2" id="KW-0866">Nonsense-mediated mRNA decay</keyword>
<dbReference type="InterPro" id="IPR027417">
    <property type="entry name" value="P-loop_NTPase"/>
</dbReference>
<dbReference type="InParanoid" id="A0A151ZH77"/>
<dbReference type="STRING" id="361077.A0A151ZH77"/>
<dbReference type="Proteomes" id="UP000076078">
    <property type="component" value="Unassembled WGS sequence"/>
</dbReference>
<evidence type="ECO:0000256" key="1">
    <source>
        <dbReference type="ARBA" id="ARBA00007712"/>
    </source>
</evidence>
<dbReference type="EMBL" id="LODT01000028">
    <property type="protein sequence ID" value="KYQ93323.1"/>
    <property type="molecule type" value="Genomic_DNA"/>
</dbReference>
<dbReference type="OrthoDB" id="79514at2759"/>
<feature type="compositionally biased region" description="Basic residues" evidence="3">
    <location>
        <begin position="1"/>
        <end position="12"/>
    </location>
</feature>
<dbReference type="PANTHER" id="PTHR14270:SF0">
    <property type="entry name" value="NONSENSE-MEDIATED MRNA DECAY FACTOR SMG9"/>
    <property type="match status" value="1"/>
</dbReference>
<dbReference type="AlphaFoldDB" id="A0A151ZH77"/>
<gene>
    <name evidence="4" type="ORF">DLAC_05991</name>
</gene>
<evidence type="ECO:0000313" key="5">
    <source>
        <dbReference type="Proteomes" id="UP000076078"/>
    </source>
</evidence>
<name>A0A151ZH77_TIELA</name>